<protein>
    <recommendedName>
        <fullName evidence="2">Deoxynucleoside kinase domain-containing protein</fullName>
    </recommendedName>
</protein>
<sequence length="582" mass="65570">MQKLLRRSPSPILFSAAGSNNTPVLPSFSLPFTTTTTTITTTTFLPLGFNKKTRASIIPIPPPPPPAMPSAATYNAVAAFYKTPVSPRTSPAYCCRMCRCRIVSTDSSRVWLVQKEARTAWFHTASDKGLPGCSSPAVAAAVSAAAEGSEEKPQRLHRRQKGSAVGEGMAGNPDLLTIPGVGPRNLRKLVGKGIAGVADLKQLYKDKFSRKSSQEMVEFLQSSVGIIHRNHAESITTFIKKSVDEELKEDSSDSDVQKTPKKRLTFCVEGNISVGKTTFLQRIANETLELQDLVEIVPEPIHKWQDVGENHHNVLDAFYAEPHRYAYTFQNYVFVTRVMQERESSGGIKPLRLMERSVFSDRMVFVRAVHEANWMSEMEISIYDSWFNPAISWWPGLIPDAFIYLRASPDTCHKRMMLRKRAEEGGISLDYLRGLHEKHENWLFPSESGNHGVLSVSKLPHHVDCSLHPDIRDRVFYLEGDHMHSSIQKVPALVLDCEPNIDFGRDIEAKREYARQVAEFFEFVKKKKEDLAEHKFVETAKTTQQPQLLVPHKGGLWVPDGKHFPESLLKSMDFRQTMTFMS</sequence>
<dbReference type="InterPro" id="IPR031314">
    <property type="entry name" value="DNK_dom"/>
</dbReference>
<gene>
    <name evidence="3" type="ORF">RHSIM_Rhsim06G0088000</name>
</gene>
<dbReference type="CDD" id="cd01673">
    <property type="entry name" value="dNK"/>
    <property type="match status" value="1"/>
</dbReference>
<dbReference type="SUPFAM" id="SSF52540">
    <property type="entry name" value="P-loop containing nucleoside triphosphate hydrolases"/>
    <property type="match status" value="1"/>
</dbReference>
<dbReference type="Pfam" id="PF01712">
    <property type="entry name" value="dNK"/>
    <property type="match status" value="1"/>
</dbReference>
<keyword evidence="4" id="KW-1185">Reference proteome</keyword>
<dbReference type="Gene3D" id="3.40.50.300">
    <property type="entry name" value="P-loop containing nucleotide triphosphate hydrolases"/>
    <property type="match status" value="1"/>
</dbReference>
<dbReference type="EMBL" id="WJXA01000006">
    <property type="protein sequence ID" value="KAF7140602.1"/>
    <property type="molecule type" value="Genomic_DNA"/>
</dbReference>
<evidence type="ECO:0000259" key="2">
    <source>
        <dbReference type="Pfam" id="PF01712"/>
    </source>
</evidence>
<evidence type="ECO:0000256" key="1">
    <source>
        <dbReference type="SAM" id="MobiDB-lite"/>
    </source>
</evidence>
<proteinExistence type="predicted"/>
<dbReference type="PANTHER" id="PTHR10513">
    <property type="entry name" value="DEOXYNUCLEOSIDE KINASE"/>
    <property type="match status" value="1"/>
</dbReference>
<dbReference type="GO" id="GO:0019136">
    <property type="term" value="F:deoxynucleoside kinase activity"/>
    <property type="evidence" value="ECO:0007669"/>
    <property type="project" value="TreeGrafter"/>
</dbReference>
<feature type="region of interest" description="Disordered" evidence="1">
    <location>
        <begin position="145"/>
        <end position="171"/>
    </location>
</feature>
<dbReference type="PANTHER" id="PTHR10513:SF35">
    <property type="entry name" value="DEOXYADENOSINE KINASE"/>
    <property type="match status" value="1"/>
</dbReference>
<dbReference type="InterPro" id="IPR027417">
    <property type="entry name" value="P-loop_NTPase"/>
</dbReference>
<comment type="caution">
    <text evidence="3">The sequence shown here is derived from an EMBL/GenBank/DDBJ whole genome shotgun (WGS) entry which is preliminary data.</text>
</comment>
<name>A0A834GW24_RHOSS</name>
<accession>A0A834GW24</accession>
<dbReference type="AlphaFoldDB" id="A0A834GW24"/>
<dbReference type="Proteomes" id="UP000626092">
    <property type="component" value="Unassembled WGS sequence"/>
</dbReference>
<reference evidence="3" key="1">
    <citation type="submission" date="2019-11" db="EMBL/GenBank/DDBJ databases">
        <authorList>
            <person name="Liu Y."/>
            <person name="Hou J."/>
            <person name="Li T.-Q."/>
            <person name="Guan C.-H."/>
            <person name="Wu X."/>
            <person name="Wu H.-Z."/>
            <person name="Ling F."/>
            <person name="Zhang R."/>
            <person name="Shi X.-G."/>
            <person name="Ren J.-P."/>
            <person name="Chen E.-F."/>
            <person name="Sun J.-M."/>
        </authorList>
    </citation>
    <scope>NUCLEOTIDE SEQUENCE</scope>
    <source>
        <strain evidence="3">Adult_tree_wgs_1</strain>
        <tissue evidence="3">Leaves</tissue>
    </source>
</reference>
<evidence type="ECO:0000313" key="4">
    <source>
        <dbReference type="Proteomes" id="UP000626092"/>
    </source>
</evidence>
<evidence type="ECO:0000313" key="3">
    <source>
        <dbReference type="EMBL" id="KAF7140602.1"/>
    </source>
</evidence>
<dbReference type="InterPro" id="IPR050566">
    <property type="entry name" value="Deoxyribonucleoside_kinase"/>
</dbReference>
<dbReference type="GO" id="GO:0005737">
    <property type="term" value="C:cytoplasm"/>
    <property type="evidence" value="ECO:0007669"/>
    <property type="project" value="TreeGrafter"/>
</dbReference>
<feature type="domain" description="Deoxynucleoside kinase" evidence="2">
    <location>
        <begin position="266"/>
        <end position="520"/>
    </location>
</feature>
<organism evidence="3 4">
    <name type="scientific">Rhododendron simsii</name>
    <name type="common">Sims's rhododendron</name>
    <dbReference type="NCBI Taxonomy" id="118357"/>
    <lineage>
        <taxon>Eukaryota</taxon>
        <taxon>Viridiplantae</taxon>
        <taxon>Streptophyta</taxon>
        <taxon>Embryophyta</taxon>
        <taxon>Tracheophyta</taxon>
        <taxon>Spermatophyta</taxon>
        <taxon>Magnoliopsida</taxon>
        <taxon>eudicotyledons</taxon>
        <taxon>Gunneridae</taxon>
        <taxon>Pentapetalae</taxon>
        <taxon>asterids</taxon>
        <taxon>Ericales</taxon>
        <taxon>Ericaceae</taxon>
        <taxon>Ericoideae</taxon>
        <taxon>Rhodoreae</taxon>
        <taxon>Rhododendron</taxon>
    </lineage>
</organism>
<dbReference type="OrthoDB" id="567086at2759"/>